<dbReference type="Pfam" id="PF21010">
    <property type="entry name" value="HA2_C"/>
    <property type="match status" value="1"/>
</dbReference>
<evidence type="ECO:0000259" key="9">
    <source>
        <dbReference type="PROSITE" id="PS51192"/>
    </source>
</evidence>
<evidence type="ECO:0000256" key="7">
    <source>
        <dbReference type="ARBA" id="ARBA00047984"/>
    </source>
</evidence>
<keyword evidence="6" id="KW-0067">ATP-binding</keyword>
<evidence type="ECO:0000256" key="5">
    <source>
        <dbReference type="ARBA" id="ARBA00022806"/>
    </source>
</evidence>
<dbReference type="InterPro" id="IPR011545">
    <property type="entry name" value="DEAD/DEAH_box_helicase_dom"/>
</dbReference>
<dbReference type="GO" id="GO:0003725">
    <property type="term" value="F:double-stranded RNA binding"/>
    <property type="evidence" value="ECO:0007669"/>
    <property type="project" value="TreeGrafter"/>
</dbReference>
<feature type="compositionally biased region" description="Basic and acidic residues" evidence="8">
    <location>
        <begin position="817"/>
        <end position="836"/>
    </location>
</feature>
<dbReference type="FunFam" id="3.40.50.300:FF:000578">
    <property type="entry name" value="probable ATP-dependent RNA helicase DHX35"/>
    <property type="match status" value="1"/>
</dbReference>
<dbReference type="AlphaFoldDB" id="A0A5K3EJH2"/>
<dbReference type="InterPro" id="IPR014001">
    <property type="entry name" value="Helicase_ATP-bd"/>
</dbReference>
<proteinExistence type="inferred from homology"/>
<evidence type="ECO:0000256" key="3">
    <source>
        <dbReference type="ARBA" id="ARBA00022741"/>
    </source>
</evidence>
<organism evidence="11">
    <name type="scientific">Mesocestoides corti</name>
    <name type="common">Flatworm</name>
    <dbReference type="NCBI Taxonomy" id="53468"/>
    <lineage>
        <taxon>Eukaryota</taxon>
        <taxon>Metazoa</taxon>
        <taxon>Spiralia</taxon>
        <taxon>Lophotrochozoa</taxon>
        <taxon>Platyhelminthes</taxon>
        <taxon>Cestoda</taxon>
        <taxon>Eucestoda</taxon>
        <taxon>Cyclophyllidea</taxon>
        <taxon>Mesocestoididae</taxon>
        <taxon>Mesocestoides</taxon>
    </lineage>
</organism>
<evidence type="ECO:0000256" key="2">
    <source>
        <dbReference type="ARBA" id="ARBA00012552"/>
    </source>
</evidence>
<feature type="domain" description="Helicase ATP-binding" evidence="9">
    <location>
        <begin position="59"/>
        <end position="229"/>
    </location>
</feature>
<dbReference type="Pfam" id="PF00270">
    <property type="entry name" value="DEAD"/>
    <property type="match status" value="1"/>
</dbReference>
<evidence type="ECO:0000256" key="1">
    <source>
        <dbReference type="ARBA" id="ARBA00008792"/>
    </source>
</evidence>
<dbReference type="PROSITE" id="PS51192">
    <property type="entry name" value="HELICASE_ATP_BIND_1"/>
    <property type="match status" value="1"/>
</dbReference>
<reference evidence="11" key="1">
    <citation type="submission" date="2019-11" db="UniProtKB">
        <authorList>
            <consortium name="WormBaseParasite"/>
        </authorList>
    </citation>
    <scope>IDENTIFICATION</scope>
</reference>
<dbReference type="PROSITE" id="PS00690">
    <property type="entry name" value="DEAH_ATP_HELICASE"/>
    <property type="match status" value="1"/>
</dbReference>
<dbReference type="GO" id="GO:0005524">
    <property type="term" value="F:ATP binding"/>
    <property type="evidence" value="ECO:0007669"/>
    <property type="project" value="UniProtKB-KW"/>
</dbReference>
<feature type="region of interest" description="Disordered" evidence="8">
    <location>
        <begin position="767"/>
        <end position="836"/>
    </location>
</feature>
<dbReference type="InterPro" id="IPR002464">
    <property type="entry name" value="DNA/RNA_helicase_DEAH_CS"/>
</dbReference>
<evidence type="ECO:0000256" key="6">
    <source>
        <dbReference type="ARBA" id="ARBA00022840"/>
    </source>
</evidence>
<sequence>MKVYSALPILLPVVSHLLTINCSFGLRTISMTKPPLSIASKILEERQRLPIWPHRDELVKTVKSSDNCVIVSSTGTGKTTQLPQFLLEAGLASPGMIAITQPRRLAAISVAQRVAEELGQGAVGVGPVGYCVRFEDVTSPNRTLLRYMTDGMLLREACLDPKLSRYSIVIVDEAHERSLNTEILLGVLLNASHSRSASSHPLKIVIMSATIDPKRFVDFLGSSKTRVVYVEGRRFPIKILNSTKPSVDYVSDAASTCIQMHRLPTCLPERGFLIFLTGEDEITRCVNLIRHLYKSLLDSTNKDIAQHSQSKLPKLSVFPLFASLPQAQQLKALSFSKPGTRKVIVSTNIAETSLTIPGIRYVIDCGRAKILDWNSTTGLERLRVAWVSKSQAWQRAGRAGREAAGVCLRLYTDAEYERQMPLHPSSQLASAPLSGVLLNLLAMGVQDARSFPWLEPPKPEAIDAGLELLHRLGAVTVDPERPKSSQICNGSVSPNSVPRPVELTKLGRLLTAFPLEPRLARALYSAAHLHCLVEAVTAVSMLYVAPVFYVPQENREEFAEISARFRHADGDLASQVLVYRAYVKALENPTNLRGPHNSTRPTRSQWCRENFLNHARMRTAVKVRAQLRSIVMASGLGVFHTCGTDDFSPLTKAFFEVAYRDQVATLLSHHTKKSVGETPSRDNFPYYTRLGDTAAAPDLLTIHPDSCVYPLAVVARSPPSAVLFLEAVDSNNESSTDSQQRVLLRHVCPIPTTWLGEAEAQLTMRTSLKRARSDVVSSESPSKAPKFEDDGSPDPPRGLSAAVRRKRMKKLKNKQKRLLEKQRRDCEGGAPDGHVE</sequence>
<evidence type="ECO:0000256" key="8">
    <source>
        <dbReference type="SAM" id="MobiDB-lite"/>
    </source>
</evidence>
<evidence type="ECO:0000259" key="10">
    <source>
        <dbReference type="PROSITE" id="PS51194"/>
    </source>
</evidence>
<name>A0A5K3EJH2_MESCO</name>
<protein>
    <recommendedName>
        <fullName evidence="2">RNA helicase</fullName>
        <ecNumber evidence="2">3.6.4.13</ecNumber>
    </recommendedName>
</protein>
<dbReference type="InterPro" id="IPR027417">
    <property type="entry name" value="P-loop_NTPase"/>
</dbReference>
<accession>A0A5K3EJH2</accession>
<dbReference type="SMART" id="SM00487">
    <property type="entry name" value="DEXDc"/>
    <property type="match status" value="1"/>
</dbReference>
<dbReference type="WBParaSite" id="MCU_000633-RA">
    <property type="protein sequence ID" value="MCU_000633-RA"/>
    <property type="gene ID" value="MCU_000633"/>
</dbReference>
<dbReference type="GO" id="GO:0045943">
    <property type="term" value="P:positive regulation of transcription by RNA polymerase I"/>
    <property type="evidence" value="ECO:0007669"/>
    <property type="project" value="TreeGrafter"/>
</dbReference>
<dbReference type="EC" id="3.6.4.13" evidence="2"/>
<dbReference type="PANTHER" id="PTHR18934:SF118">
    <property type="entry name" value="ATP-DEPENDENT RNA HELICASE DHX33"/>
    <property type="match status" value="1"/>
</dbReference>
<dbReference type="InterPro" id="IPR001650">
    <property type="entry name" value="Helicase_C-like"/>
</dbReference>
<dbReference type="GO" id="GO:0016787">
    <property type="term" value="F:hydrolase activity"/>
    <property type="evidence" value="ECO:0007669"/>
    <property type="project" value="UniProtKB-KW"/>
</dbReference>
<comment type="similarity">
    <text evidence="1">Belongs to the DEAD box helicase family. DEAH subfamily.</text>
</comment>
<feature type="compositionally biased region" description="Basic residues" evidence="8">
    <location>
        <begin position="803"/>
        <end position="816"/>
    </location>
</feature>
<keyword evidence="3" id="KW-0547">Nucleotide-binding</keyword>
<dbReference type="Pfam" id="PF00271">
    <property type="entry name" value="Helicase_C"/>
    <property type="match status" value="1"/>
</dbReference>
<dbReference type="Gene3D" id="3.40.50.300">
    <property type="entry name" value="P-loop containing nucleotide triphosphate hydrolases"/>
    <property type="match status" value="2"/>
</dbReference>
<keyword evidence="4" id="KW-0378">Hydrolase</keyword>
<evidence type="ECO:0000256" key="4">
    <source>
        <dbReference type="ARBA" id="ARBA00022801"/>
    </source>
</evidence>
<dbReference type="SMART" id="SM00490">
    <property type="entry name" value="HELICc"/>
    <property type="match status" value="1"/>
</dbReference>
<dbReference type="PANTHER" id="PTHR18934">
    <property type="entry name" value="ATP-DEPENDENT RNA HELICASE"/>
    <property type="match status" value="1"/>
</dbReference>
<dbReference type="SUPFAM" id="SSF52540">
    <property type="entry name" value="P-loop containing nucleoside triphosphate hydrolases"/>
    <property type="match status" value="1"/>
</dbReference>
<dbReference type="PROSITE" id="PS51194">
    <property type="entry name" value="HELICASE_CTER"/>
    <property type="match status" value="1"/>
</dbReference>
<evidence type="ECO:0000313" key="11">
    <source>
        <dbReference type="WBParaSite" id="MCU_000633-RA"/>
    </source>
</evidence>
<dbReference type="GO" id="GO:0003724">
    <property type="term" value="F:RNA helicase activity"/>
    <property type="evidence" value="ECO:0007669"/>
    <property type="project" value="UniProtKB-EC"/>
</dbReference>
<dbReference type="CDD" id="cd18791">
    <property type="entry name" value="SF2_C_RHA"/>
    <property type="match status" value="1"/>
</dbReference>
<dbReference type="InterPro" id="IPR007502">
    <property type="entry name" value="Helicase-assoc_dom"/>
</dbReference>
<comment type="catalytic activity">
    <reaction evidence="7">
        <text>ATP + H2O = ADP + phosphate + H(+)</text>
        <dbReference type="Rhea" id="RHEA:13065"/>
        <dbReference type="ChEBI" id="CHEBI:15377"/>
        <dbReference type="ChEBI" id="CHEBI:15378"/>
        <dbReference type="ChEBI" id="CHEBI:30616"/>
        <dbReference type="ChEBI" id="CHEBI:43474"/>
        <dbReference type="ChEBI" id="CHEBI:456216"/>
        <dbReference type="EC" id="3.6.4.13"/>
    </reaction>
</comment>
<dbReference type="GO" id="GO:0005730">
    <property type="term" value="C:nucleolus"/>
    <property type="evidence" value="ECO:0007669"/>
    <property type="project" value="TreeGrafter"/>
</dbReference>
<feature type="domain" description="Helicase C-terminal" evidence="10">
    <location>
        <begin position="277"/>
        <end position="444"/>
    </location>
</feature>
<keyword evidence="5" id="KW-0347">Helicase</keyword>
<dbReference type="SMART" id="SM00847">
    <property type="entry name" value="HA2"/>
    <property type="match status" value="1"/>
</dbReference>
<dbReference type="Gene3D" id="1.20.120.1080">
    <property type="match status" value="1"/>
</dbReference>